<feature type="coiled-coil region" evidence="1">
    <location>
        <begin position="10"/>
        <end position="47"/>
    </location>
</feature>
<keyword evidence="1" id="KW-0175">Coiled coil</keyword>
<evidence type="ECO:0000313" key="2">
    <source>
        <dbReference type="EMBL" id="QGS06863.1"/>
    </source>
</evidence>
<proteinExistence type="predicted"/>
<dbReference type="GeneID" id="84801732"/>
<dbReference type="Proteomes" id="UP000427636">
    <property type="component" value="Chromosome"/>
</dbReference>
<keyword evidence="3" id="KW-1185">Reference proteome</keyword>
<sequence length="97" mass="12134">MDNKEDYIKRRMLEEQLDDNKKKLKKLERLEELSNKEQYRSHRLKEQLYHIFGREYNRHMDNISYCEELSRKNLTKRKNTLLDEEADLKIKYNKLKK</sequence>
<evidence type="ECO:0000313" key="3">
    <source>
        <dbReference type="Proteomes" id="UP000427636"/>
    </source>
</evidence>
<reference evidence="2 3" key="1">
    <citation type="submission" date="2019-11" db="EMBL/GenBank/DDBJ databases">
        <title>FDA dAtabase for Regulatory Grade micrObial Sequences (FDA-ARGOS): Supporting development and validation of Infectious Disease Dx tests.</title>
        <authorList>
            <person name="Turner S."/>
            <person name="Byrd R."/>
            <person name="Tallon L."/>
            <person name="Sadzewicz L."/>
            <person name="Vavikolanu K."/>
            <person name="Mehta A."/>
            <person name="Aluvathingal J."/>
            <person name="Nadendla S."/>
            <person name="Myers T."/>
            <person name="Yan Y."/>
            <person name="Sichtig H."/>
        </authorList>
    </citation>
    <scope>NUCLEOTIDE SEQUENCE [LARGE SCALE GENOMIC DNA]</scope>
    <source>
        <strain evidence="2 3">FDAARGOS_742</strain>
    </source>
</reference>
<dbReference type="EMBL" id="CP046313">
    <property type="protein sequence ID" value="QGS06863.1"/>
    <property type="molecule type" value="Genomic_DNA"/>
</dbReference>
<protein>
    <submittedName>
        <fullName evidence="2">Uncharacterized protein</fullName>
    </submittedName>
</protein>
<name>A0ABX6FFE2_9BACL</name>
<dbReference type="RefSeq" id="WP_031550514.1">
    <property type="nucleotide sequence ID" value="NZ_CP046313.1"/>
</dbReference>
<accession>A0ABX6FFE2</accession>
<gene>
    <name evidence="2" type="ORF">FOC50_00490</name>
</gene>
<organism evidence="2 3">
    <name type="scientific">Gemella sanguinis</name>
    <dbReference type="NCBI Taxonomy" id="84135"/>
    <lineage>
        <taxon>Bacteria</taxon>
        <taxon>Bacillati</taxon>
        <taxon>Bacillota</taxon>
        <taxon>Bacilli</taxon>
        <taxon>Bacillales</taxon>
        <taxon>Gemellaceae</taxon>
        <taxon>Gemella</taxon>
    </lineage>
</organism>
<evidence type="ECO:0000256" key="1">
    <source>
        <dbReference type="SAM" id="Coils"/>
    </source>
</evidence>